<feature type="compositionally biased region" description="Basic and acidic residues" evidence="10">
    <location>
        <begin position="617"/>
        <end position="633"/>
    </location>
</feature>
<dbReference type="InterPro" id="IPR051131">
    <property type="entry name" value="NEK_Ser/Thr_kinase_NIMA"/>
</dbReference>
<proteinExistence type="predicted"/>
<evidence type="ECO:0000256" key="4">
    <source>
        <dbReference type="ARBA" id="ARBA00022741"/>
    </source>
</evidence>
<dbReference type="SMART" id="SM00220">
    <property type="entry name" value="S_TKc"/>
    <property type="match status" value="1"/>
</dbReference>
<sequence>MRRPSSASASVRGGESPGEGGGVRSYTKIRVIGKGAYGKAFLVKRDGEEEGGGESLAVLKEVDMKGMEAPARREALREVQCLLGLQHPMIVRLEDCYVHNGKLMIVMEFADDGDLSNKLETMKKEGEEPDEDQVLVWFAQLVEALRHVHSTSTLHRDIKTKNVFLNKDGSVKLGDFGIAKIRDSDAQLAQTQAGTPFYMSPELFDGLPYDEKSDIWALGCVLYEMCTFSTPFASSSPLSVIMKVTEGKYDPIPERFSEELRRLTDSMLSRSPDDRPSAMQILSMPWLRGKLGMLVATRPDVPNLHETLRSRMELANKSRPLVLSRKSTTRSSAGGAEGLVGGHVSASSIKQGRSPSLAVPVSVSSPAGPSTAGASMISMTLLEQSVAADFRKARASVARGESTGKRRLSKSTAGRRGESDGEGIVDPSNISDTWSEIGRPIGETKTEFSREGSFTTPKSRSRVGFEDEDEEEEEQEEEGSQWSDSEDSLWNDAREDEEEEGGGKVGEKDEESSQTSNLSGPKKEPSEFLSLTTSAKKMKENGLVGASVGSVLEDAGSSLGSVQREGRRESLRSLLGTEISQPDVEEGDGDARSYVSARSRQNSQMLSPLPTKCTTFAEEKEGEKEKKEKEETPLPKPILSSKPRTMRTAKSLEFQLPEDALEDSDEEQSKKKPSESGQTRRKSVHGLTQTSTLQAEIVGRRRQSVGASLTLPHEIPPSSASFSSSPLRPLSLSEAKDNKLAAPSPEDDAHRSTAACLSKSDYTQSTPNPLLQDQALHLSRRSSRRSSRHDPLAAEPTPTRSCSAAPEREPLQAVGRPAPSFSLQKEKEKEKETPSPFPLLSSRSEEPESSPSKGANGAPGSAHGPSPVSTGASPCSSHPYLSSPYNKHKQSLPSLLSTPGDTPSLRYPFQDEDNNGTPNPSTYFEACASAELHLTMSATIEREPKLKGEAPDTETLFLPRRSSAPSQKPSQSAVSEGTPQEREKTEGSKERSKSKEPDSRGATMSKRVIVKSPSLQCRRTSAISPLAPAPLSLKDLLSSGPSRLTNSAADNTHTRPQSAGPLAPLSLSAVSTVRRAVSEAREDPPKSVGGTERETPSATASASAAAADGTGESVQGSRERSGSSSSTSGKKSKEKDRKEKKETGSKQRERSSSRQKEKEIPTLGPISRSVPSLLGPVQIRGQVLSTDKDKEKSSVPGSVGGIFAGPRSSLPREKEGKTDDLDLRSIPAEDPTQSDSNSESDESEMAKMQKTIKFDPIRNKDGFRAVSCLPSATGGGEVKDQDGLRFAKQRAGVGEKNQRRAVRKFLKC</sequence>
<keyword evidence="3" id="KW-0808">Transferase</keyword>
<feature type="region of interest" description="Disordered" evidence="10">
    <location>
        <begin position="1"/>
        <end position="24"/>
    </location>
</feature>
<keyword evidence="2" id="KW-0723">Serine/threonine-protein kinase</keyword>
<feature type="compositionally biased region" description="Low complexity" evidence="10">
    <location>
        <begin position="962"/>
        <end position="975"/>
    </location>
</feature>
<feature type="compositionally biased region" description="Polar residues" evidence="10">
    <location>
        <begin position="1039"/>
        <end position="1057"/>
    </location>
</feature>
<feature type="compositionally biased region" description="Basic and acidic residues" evidence="10">
    <location>
        <begin position="1076"/>
        <end position="1095"/>
    </location>
</feature>
<evidence type="ECO:0000259" key="11">
    <source>
        <dbReference type="PROSITE" id="PS50011"/>
    </source>
</evidence>
<dbReference type="PANTHER" id="PTHR44899:SF3">
    <property type="entry name" value="SERINE_THREONINE-PROTEIN KINASE NEK1"/>
    <property type="match status" value="1"/>
</dbReference>
<feature type="compositionally biased region" description="Basic and acidic residues" evidence="10">
    <location>
        <begin position="940"/>
        <end position="950"/>
    </location>
</feature>
<comment type="catalytic activity">
    <reaction evidence="7">
        <text>L-threonyl-[protein] + ATP = O-phospho-L-threonyl-[protein] + ADP + H(+)</text>
        <dbReference type="Rhea" id="RHEA:46608"/>
        <dbReference type="Rhea" id="RHEA-COMP:11060"/>
        <dbReference type="Rhea" id="RHEA-COMP:11605"/>
        <dbReference type="ChEBI" id="CHEBI:15378"/>
        <dbReference type="ChEBI" id="CHEBI:30013"/>
        <dbReference type="ChEBI" id="CHEBI:30616"/>
        <dbReference type="ChEBI" id="CHEBI:61977"/>
        <dbReference type="ChEBI" id="CHEBI:456216"/>
        <dbReference type="EC" id="2.7.11.1"/>
    </reaction>
</comment>
<keyword evidence="6 9" id="KW-0067">ATP-binding</keyword>
<feature type="compositionally biased region" description="Basic and acidic residues" evidence="10">
    <location>
        <begin position="824"/>
        <end position="833"/>
    </location>
</feature>
<feature type="compositionally biased region" description="Low complexity" evidence="10">
    <location>
        <begin position="1097"/>
        <end position="1129"/>
    </location>
</feature>
<evidence type="ECO:0000256" key="6">
    <source>
        <dbReference type="ARBA" id="ARBA00022840"/>
    </source>
</evidence>
<dbReference type="GO" id="GO:0005524">
    <property type="term" value="F:ATP binding"/>
    <property type="evidence" value="ECO:0007669"/>
    <property type="project" value="UniProtKB-UniRule"/>
</dbReference>
<evidence type="ECO:0000256" key="7">
    <source>
        <dbReference type="ARBA" id="ARBA00047899"/>
    </source>
</evidence>
<dbReference type="PANTHER" id="PTHR44899">
    <property type="entry name" value="CAMK FAMILY PROTEIN KINASE"/>
    <property type="match status" value="1"/>
</dbReference>
<feature type="compositionally biased region" description="Basic and acidic residues" evidence="10">
    <location>
        <begin position="1210"/>
        <end position="1223"/>
    </location>
</feature>
<dbReference type="EMBL" id="CDMZ01005901">
    <property type="protein sequence ID" value="CEM55696.1"/>
    <property type="molecule type" value="Genomic_DNA"/>
</dbReference>
<protein>
    <recommendedName>
        <fullName evidence="1">non-specific serine/threonine protein kinase</fullName>
        <ecNumber evidence="1">2.7.11.1</ecNumber>
    </recommendedName>
</protein>
<dbReference type="InterPro" id="IPR017441">
    <property type="entry name" value="Protein_kinase_ATP_BS"/>
</dbReference>
<evidence type="ECO:0000256" key="1">
    <source>
        <dbReference type="ARBA" id="ARBA00012513"/>
    </source>
</evidence>
<reference evidence="12" key="1">
    <citation type="submission" date="2014-11" db="EMBL/GenBank/DDBJ databases">
        <authorList>
            <person name="Otto D Thomas"/>
            <person name="Naeem Raeece"/>
        </authorList>
    </citation>
    <scope>NUCLEOTIDE SEQUENCE</scope>
</reference>
<dbReference type="GO" id="GO:0004674">
    <property type="term" value="F:protein serine/threonine kinase activity"/>
    <property type="evidence" value="ECO:0007669"/>
    <property type="project" value="UniProtKB-KW"/>
</dbReference>
<dbReference type="Gene3D" id="1.10.510.10">
    <property type="entry name" value="Transferase(Phosphotransferase) domain 1"/>
    <property type="match status" value="1"/>
</dbReference>
<feature type="region of interest" description="Disordered" evidence="10">
    <location>
        <begin position="395"/>
        <end position="534"/>
    </location>
</feature>
<feature type="compositionally biased region" description="Polar residues" evidence="10">
    <location>
        <begin position="1013"/>
        <end position="1023"/>
    </location>
</feature>
<dbReference type="InterPro" id="IPR011009">
    <property type="entry name" value="Kinase-like_dom_sf"/>
</dbReference>
<feature type="compositionally biased region" description="Polar residues" evidence="10">
    <location>
        <begin position="760"/>
        <end position="771"/>
    </location>
</feature>
<feature type="compositionally biased region" description="Basic and acidic residues" evidence="10">
    <location>
        <begin position="979"/>
        <end position="999"/>
    </location>
</feature>
<feature type="compositionally biased region" description="Basic and acidic residues" evidence="10">
    <location>
        <begin position="1131"/>
        <end position="1160"/>
    </location>
</feature>
<feature type="domain" description="Protein kinase" evidence="11">
    <location>
        <begin position="26"/>
        <end position="287"/>
    </location>
</feature>
<accession>A0A0G4IEP1</accession>
<keyword evidence="5" id="KW-0418">Kinase</keyword>
<feature type="compositionally biased region" description="Polar residues" evidence="10">
    <location>
        <begin position="596"/>
        <end position="606"/>
    </location>
</feature>
<organism evidence="12">
    <name type="scientific">Chromera velia CCMP2878</name>
    <dbReference type="NCBI Taxonomy" id="1169474"/>
    <lineage>
        <taxon>Eukaryota</taxon>
        <taxon>Sar</taxon>
        <taxon>Alveolata</taxon>
        <taxon>Colpodellida</taxon>
        <taxon>Chromeraceae</taxon>
        <taxon>Chromera</taxon>
    </lineage>
</organism>
<evidence type="ECO:0000313" key="12">
    <source>
        <dbReference type="EMBL" id="CEM55696.1"/>
    </source>
</evidence>
<dbReference type="PROSITE" id="PS00107">
    <property type="entry name" value="PROTEIN_KINASE_ATP"/>
    <property type="match status" value="1"/>
</dbReference>
<dbReference type="EC" id="2.7.11.1" evidence="1"/>
<evidence type="ECO:0000256" key="9">
    <source>
        <dbReference type="PROSITE-ProRule" id="PRU10141"/>
    </source>
</evidence>
<feature type="compositionally biased region" description="Basic residues" evidence="10">
    <location>
        <begin position="778"/>
        <end position="787"/>
    </location>
</feature>
<evidence type="ECO:0000256" key="10">
    <source>
        <dbReference type="SAM" id="MobiDB-lite"/>
    </source>
</evidence>
<dbReference type="InterPro" id="IPR000719">
    <property type="entry name" value="Prot_kinase_dom"/>
</dbReference>
<dbReference type="PROSITE" id="PS50011">
    <property type="entry name" value="PROTEIN_KINASE_DOM"/>
    <property type="match status" value="1"/>
</dbReference>
<feature type="compositionally biased region" description="Low complexity" evidence="10">
    <location>
        <begin position="716"/>
        <end position="733"/>
    </location>
</feature>
<comment type="catalytic activity">
    <reaction evidence="8">
        <text>L-seryl-[protein] + ATP = O-phospho-L-seryl-[protein] + ADP + H(+)</text>
        <dbReference type="Rhea" id="RHEA:17989"/>
        <dbReference type="Rhea" id="RHEA-COMP:9863"/>
        <dbReference type="Rhea" id="RHEA-COMP:11604"/>
        <dbReference type="ChEBI" id="CHEBI:15378"/>
        <dbReference type="ChEBI" id="CHEBI:29999"/>
        <dbReference type="ChEBI" id="CHEBI:30616"/>
        <dbReference type="ChEBI" id="CHEBI:83421"/>
        <dbReference type="ChEBI" id="CHEBI:456216"/>
        <dbReference type="EC" id="2.7.11.1"/>
    </reaction>
</comment>
<feature type="compositionally biased region" description="Polar residues" evidence="10">
    <location>
        <begin position="867"/>
        <end position="901"/>
    </location>
</feature>
<feature type="binding site" evidence="9">
    <location>
        <position position="60"/>
    </location>
    <ligand>
        <name>ATP</name>
        <dbReference type="ChEBI" id="CHEBI:30616"/>
    </ligand>
</feature>
<dbReference type="CDD" id="cd08215">
    <property type="entry name" value="STKc_Nek"/>
    <property type="match status" value="1"/>
</dbReference>
<feature type="region of interest" description="Disordered" evidence="10">
    <location>
        <begin position="938"/>
        <end position="1255"/>
    </location>
</feature>
<feature type="compositionally biased region" description="Basic and acidic residues" evidence="10">
    <location>
        <begin position="1244"/>
        <end position="1255"/>
    </location>
</feature>
<dbReference type="VEuPathDB" id="CryptoDB:Cvel_13754"/>
<feature type="region of interest" description="Disordered" evidence="10">
    <location>
        <begin position="547"/>
        <end position="924"/>
    </location>
</feature>
<dbReference type="Gene3D" id="3.30.200.20">
    <property type="entry name" value="Phosphorylase Kinase, domain 1"/>
    <property type="match status" value="1"/>
</dbReference>
<dbReference type="SUPFAM" id="SSF56112">
    <property type="entry name" value="Protein kinase-like (PK-like)"/>
    <property type="match status" value="1"/>
</dbReference>
<evidence type="ECO:0000256" key="2">
    <source>
        <dbReference type="ARBA" id="ARBA00022527"/>
    </source>
</evidence>
<evidence type="ECO:0000256" key="8">
    <source>
        <dbReference type="ARBA" id="ARBA00048679"/>
    </source>
</evidence>
<feature type="compositionally biased region" description="Acidic residues" evidence="10">
    <location>
        <begin position="466"/>
        <end position="500"/>
    </location>
</feature>
<dbReference type="Pfam" id="PF00069">
    <property type="entry name" value="Pkinase"/>
    <property type="match status" value="1"/>
</dbReference>
<name>A0A0G4IEP1_9ALVE</name>
<evidence type="ECO:0000256" key="5">
    <source>
        <dbReference type="ARBA" id="ARBA00022777"/>
    </source>
</evidence>
<evidence type="ECO:0000256" key="3">
    <source>
        <dbReference type="ARBA" id="ARBA00022679"/>
    </source>
</evidence>
<keyword evidence="4 9" id="KW-0547">Nucleotide-binding</keyword>
<gene>
    <name evidence="12" type="ORF">Cvel_13754</name>
</gene>